<dbReference type="Proteomes" id="UP000006001">
    <property type="component" value="Unassembled WGS sequence"/>
</dbReference>
<proteinExistence type="predicted"/>
<keyword evidence="1" id="KW-0812">Transmembrane</keyword>
<keyword evidence="1" id="KW-0472">Membrane</keyword>
<protein>
    <submittedName>
        <fullName evidence="2">Uncharacterized protein</fullName>
    </submittedName>
</protein>
<name>D0WFA9_SLAES</name>
<dbReference type="RefSeq" id="WP_006361680.1">
    <property type="nucleotide sequence ID" value="NZ_GG700630.1"/>
</dbReference>
<feature type="transmembrane region" description="Helical" evidence="1">
    <location>
        <begin position="92"/>
        <end position="111"/>
    </location>
</feature>
<keyword evidence="3" id="KW-1185">Reference proteome</keyword>
<evidence type="ECO:0000313" key="2">
    <source>
        <dbReference type="EMBL" id="EEZ61793.1"/>
    </source>
</evidence>
<feature type="transmembrane region" description="Helical" evidence="1">
    <location>
        <begin position="131"/>
        <end position="151"/>
    </location>
</feature>
<dbReference type="STRING" id="649764.HMPREF0762_00427"/>
<feature type="transmembrane region" description="Helical" evidence="1">
    <location>
        <begin position="36"/>
        <end position="57"/>
    </location>
</feature>
<sequence length="168" mass="19153">MLGAVGEAVWVGVEIYCLYKTVTVERWEMWGKDATVGHAVFVICAQILIFFVALNFLRVELGDASMFKFWIFTQVIIVCAPSLFWRERNTRLGSCWQLVVTLVLVCVMSFNPLGNMWSLISPYFAFENNPWYYVMGAGVLAFAAYDVVVYARLPKKPARLENGKKPVF</sequence>
<accession>D0WFA9</accession>
<dbReference type="GeneID" id="85007071"/>
<keyword evidence="1" id="KW-1133">Transmembrane helix</keyword>
<reference evidence="2" key="1">
    <citation type="submission" date="2009-10" db="EMBL/GenBank/DDBJ databases">
        <authorList>
            <person name="Weinstock G."/>
            <person name="Sodergren E."/>
            <person name="Clifton S."/>
            <person name="Fulton L."/>
            <person name="Fulton B."/>
            <person name="Courtney L."/>
            <person name="Fronick C."/>
            <person name="Harrison M."/>
            <person name="Strong C."/>
            <person name="Farmer C."/>
            <person name="Delahaunty K."/>
            <person name="Markovic C."/>
            <person name="Hall O."/>
            <person name="Minx P."/>
            <person name="Tomlinson C."/>
            <person name="Mitreva M."/>
            <person name="Nelson J."/>
            <person name="Hou S."/>
            <person name="Wollam A."/>
            <person name="Pepin K.H."/>
            <person name="Johnson M."/>
            <person name="Bhonagiri V."/>
            <person name="Nash W.E."/>
            <person name="Warren W."/>
            <person name="Chinwalla A."/>
            <person name="Mardis E.R."/>
            <person name="Wilson R.K."/>
        </authorList>
    </citation>
    <scope>NUCLEOTIDE SEQUENCE [LARGE SCALE GENOMIC DNA]</scope>
    <source>
        <strain evidence="2">ATCC 700122</strain>
    </source>
</reference>
<dbReference type="EMBL" id="ACUX02000005">
    <property type="protein sequence ID" value="EEZ61793.1"/>
    <property type="molecule type" value="Genomic_DNA"/>
</dbReference>
<dbReference type="OrthoDB" id="2329224at2"/>
<evidence type="ECO:0000313" key="3">
    <source>
        <dbReference type="Proteomes" id="UP000006001"/>
    </source>
</evidence>
<dbReference type="HOGENOM" id="CLU_1585388_0_0_11"/>
<dbReference type="AlphaFoldDB" id="D0WFA9"/>
<organism evidence="2 3">
    <name type="scientific">Slackia exigua (strain ATCC 700122 / DSM 15923 / CIP 105133 / JCM 11022 / KCTC 5966 / S-7)</name>
    <dbReference type="NCBI Taxonomy" id="649764"/>
    <lineage>
        <taxon>Bacteria</taxon>
        <taxon>Bacillati</taxon>
        <taxon>Actinomycetota</taxon>
        <taxon>Coriobacteriia</taxon>
        <taxon>Eggerthellales</taxon>
        <taxon>Eggerthellaceae</taxon>
        <taxon>Slackia</taxon>
    </lineage>
</organism>
<feature type="transmembrane region" description="Helical" evidence="1">
    <location>
        <begin position="69"/>
        <end position="85"/>
    </location>
</feature>
<evidence type="ECO:0000256" key="1">
    <source>
        <dbReference type="SAM" id="Phobius"/>
    </source>
</evidence>
<comment type="caution">
    <text evidence="2">The sequence shown here is derived from an EMBL/GenBank/DDBJ whole genome shotgun (WGS) entry which is preliminary data.</text>
</comment>
<gene>
    <name evidence="2" type="ORF">HMPREF0762_00427</name>
</gene>